<evidence type="ECO:0000313" key="3">
    <source>
        <dbReference type="Proteomes" id="UP000288587"/>
    </source>
</evidence>
<dbReference type="RefSeq" id="WP_127682253.1">
    <property type="nucleotide sequence ID" value="NZ_SACM01000001.1"/>
</dbReference>
<dbReference type="Pfam" id="PF12770">
    <property type="entry name" value="CHAT"/>
    <property type="match status" value="1"/>
</dbReference>
<comment type="caution">
    <text evidence="2">The sequence shown here is derived from an EMBL/GenBank/DDBJ whole genome shotgun (WGS) entry which is preliminary data.</text>
</comment>
<sequence>MTLRLRLVHGDARFARWPVLLGHYEGDTLVSAEARLDDCLRAPDAREGPLRQLHRLGLYPGAMGTQRALAAPTGATPPGLVAIGLGEVGALTPSGLRDAAQRGWLDAVRQGLLGDGRVAALMVGTGDGQLRVSESIDALVQAALGANATLARAGQPERLQELVLLELFEDAALSAAQALHGLLRQAPWARQVRWPDRAIEAGEGRRKRRRIQGDPAWWQRWVVEQVHDLGEDRLRFVALGERARAELSQASGQLDLVDEFVARNAAQVRHDPALTHTLAELLLPLRLREAPPEPRDRLLLLDAAAARFPWEMLPGQGGTPWAVERPLMRQLRTAQFRAQPQHAPDDALLVVGHPDLGERSPLPGLPGARAEAQAVAALARRAKLPHTTAIDAPAVEVLQALHARPWRLLHLSGHGLSAPRAGLALGPRRVLSAGDVAQLRCVPEFVFVNACHQGCLAPEGAPQRAAGLGQAFIEMGARVVVCAGWAVDDAAATTFARALYRALFAGQSAAEAVHAARRACWQRHPGTLTWGAYQAYGDPGWRLDRAVSTGSTGSTGSAATPTQALPFFLPQELRTELENLAEATRVRTARGQDPGLRRRLRGLLGRAPRAWRGRGDLCAALGAAYLAAGVAPKALLWLARALAAADGDAPLRTAEQAATLVLQAALRGRRFSATTRAEAVATLKAWQRRSPTPERARLLAAVARRGRSMRR</sequence>
<dbReference type="InterPro" id="IPR024983">
    <property type="entry name" value="CHAT_dom"/>
</dbReference>
<gene>
    <name evidence="2" type="ORF">EOD73_07470</name>
</gene>
<accession>A0A437LTR3</accession>
<name>A0A437LTR3_9BURK</name>
<dbReference type="OrthoDB" id="869379at2"/>
<dbReference type="AlphaFoldDB" id="A0A437LTR3"/>
<reference evidence="2 3" key="1">
    <citation type="submission" date="2019-01" db="EMBL/GenBank/DDBJ databases">
        <authorList>
            <person name="Chen W.-M."/>
        </authorList>
    </citation>
    <scope>NUCLEOTIDE SEQUENCE [LARGE SCALE GENOMIC DNA]</scope>
    <source>
        <strain evidence="2 3">CCP-18</strain>
    </source>
</reference>
<dbReference type="EMBL" id="SACM01000001">
    <property type="protein sequence ID" value="RVT88799.1"/>
    <property type="molecule type" value="Genomic_DNA"/>
</dbReference>
<organism evidence="2 3">
    <name type="scientific">Inhella crocodyli</name>
    <dbReference type="NCBI Taxonomy" id="2499851"/>
    <lineage>
        <taxon>Bacteria</taxon>
        <taxon>Pseudomonadati</taxon>
        <taxon>Pseudomonadota</taxon>
        <taxon>Betaproteobacteria</taxon>
        <taxon>Burkholderiales</taxon>
        <taxon>Sphaerotilaceae</taxon>
        <taxon>Inhella</taxon>
    </lineage>
</organism>
<proteinExistence type="predicted"/>
<protein>
    <submittedName>
        <fullName evidence="2">CHAT domain-containing protein</fullName>
    </submittedName>
</protein>
<keyword evidence="3" id="KW-1185">Reference proteome</keyword>
<feature type="domain" description="CHAT" evidence="1">
    <location>
        <begin position="275"/>
        <end position="538"/>
    </location>
</feature>
<evidence type="ECO:0000313" key="2">
    <source>
        <dbReference type="EMBL" id="RVT88799.1"/>
    </source>
</evidence>
<dbReference type="Proteomes" id="UP000288587">
    <property type="component" value="Unassembled WGS sequence"/>
</dbReference>
<evidence type="ECO:0000259" key="1">
    <source>
        <dbReference type="Pfam" id="PF12770"/>
    </source>
</evidence>